<sequence>MRTITILIASALSNASATPGLAAESTLNNDITVARAIPVTVRGQPDNAADNDETCRALAASFYESVMLRQAAAGRVDGARVLTALDSVINAFKDLFGTRCGG</sequence>
<dbReference type="Proteomes" id="UP000551709">
    <property type="component" value="Chromosome"/>
</dbReference>
<reference evidence="1" key="1">
    <citation type="journal article" date="2017" name="Syst. Appl. Microbiol.">
        <title>Soybeans inoculated with root zone soils of Canadian native legumes harbour diverse and novel Bradyrhizobium spp. that possess agricultural potential.</title>
        <authorList>
            <person name="Bromfield E.S.P."/>
            <person name="Cloutier S."/>
            <person name="Tambong J.T."/>
            <person name="Tran Thi T.V."/>
        </authorList>
    </citation>
    <scope>NUCLEOTIDE SEQUENCE</scope>
    <source>
        <strain evidence="1">1S5</strain>
    </source>
</reference>
<gene>
    <name evidence="1" type="ORF">HAP41_0000013710</name>
</gene>
<accession>A0A8T5VMK0</accession>
<dbReference type="AlphaFoldDB" id="A0A8T5VMK0"/>
<dbReference type="RefSeq" id="WP_166101055.1">
    <property type="nucleotide sequence ID" value="NZ_CP096255.1"/>
</dbReference>
<proteinExistence type="predicted"/>
<reference evidence="1" key="2">
    <citation type="submission" date="2022-04" db="EMBL/GenBank/DDBJ databases">
        <authorList>
            <person name="Bromfield E.S.P."/>
            <person name="Cloutier S."/>
        </authorList>
    </citation>
    <scope>NUCLEOTIDE SEQUENCE</scope>
    <source>
        <strain evidence="1">1S5</strain>
    </source>
</reference>
<dbReference type="EMBL" id="CP096255">
    <property type="protein sequence ID" value="UPT89915.1"/>
    <property type="molecule type" value="Genomic_DNA"/>
</dbReference>
<organism evidence="1 2">
    <name type="scientific">Bradyrhizobium barranii subsp. apii</name>
    <dbReference type="NCBI Taxonomy" id="2819348"/>
    <lineage>
        <taxon>Bacteria</taxon>
        <taxon>Pseudomonadati</taxon>
        <taxon>Pseudomonadota</taxon>
        <taxon>Alphaproteobacteria</taxon>
        <taxon>Hyphomicrobiales</taxon>
        <taxon>Nitrobacteraceae</taxon>
        <taxon>Bradyrhizobium</taxon>
        <taxon>Bradyrhizobium barranii</taxon>
    </lineage>
</organism>
<evidence type="ECO:0000313" key="1">
    <source>
        <dbReference type="EMBL" id="UPT89915.1"/>
    </source>
</evidence>
<protein>
    <submittedName>
        <fullName evidence="1">Uncharacterized protein</fullName>
    </submittedName>
</protein>
<name>A0A8T5VMK0_9BRAD</name>
<evidence type="ECO:0000313" key="2">
    <source>
        <dbReference type="Proteomes" id="UP000551709"/>
    </source>
</evidence>